<dbReference type="GO" id="GO:0080120">
    <property type="term" value="P:CAAX-box protein maturation"/>
    <property type="evidence" value="ECO:0007669"/>
    <property type="project" value="UniProtKB-ARBA"/>
</dbReference>
<dbReference type="EMBL" id="LR134201">
    <property type="protein sequence ID" value="VEC00850.1"/>
    <property type="molecule type" value="Genomic_DNA"/>
</dbReference>
<dbReference type="InterPro" id="IPR052710">
    <property type="entry name" value="CAAX_protease"/>
</dbReference>
<dbReference type="InterPro" id="IPR003675">
    <property type="entry name" value="Rce1/LyrA-like_dom"/>
</dbReference>
<accession>A0A447V6P4</accession>
<keyword evidence="1" id="KW-0812">Transmembrane</keyword>
<keyword evidence="4" id="KW-1185">Reference proteome</keyword>
<evidence type="ECO:0000313" key="4">
    <source>
        <dbReference type="Proteomes" id="UP000274122"/>
    </source>
</evidence>
<feature type="domain" description="CAAX prenyl protease 2/Lysostaphin resistance protein A-like" evidence="2">
    <location>
        <begin position="129"/>
        <end position="222"/>
    </location>
</feature>
<keyword evidence="3" id="KW-0378">Hydrolase</keyword>
<dbReference type="Pfam" id="PF02517">
    <property type="entry name" value="Rce1-like"/>
    <property type="match status" value="1"/>
</dbReference>
<feature type="transmembrane region" description="Helical" evidence="1">
    <location>
        <begin position="23"/>
        <end position="46"/>
    </location>
</feature>
<feature type="transmembrane region" description="Helical" evidence="1">
    <location>
        <begin position="58"/>
        <end position="78"/>
    </location>
</feature>
<feature type="transmembrane region" description="Helical" evidence="1">
    <location>
        <begin position="90"/>
        <end position="113"/>
    </location>
</feature>
<evidence type="ECO:0000256" key="1">
    <source>
        <dbReference type="SAM" id="Phobius"/>
    </source>
</evidence>
<dbReference type="PANTHER" id="PTHR36435:SF1">
    <property type="entry name" value="CAAX AMINO TERMINAL PROTEASE FAMILY PROTEIN"/>
    <property type="match status" value="1"/>
</dbReference>
<keyword evidence="3" id="KW-0645">Protease</keyword>
<dbReference type="GO" id="GO:0006508">
    <property type="term" value="P:proteolysis"/>
    <property type="evidence" value="ECO:0007669"/>
    <property type="project" value="UniProtKB-KW"/>
</dbReference>
<evidence type="ECO:0000313" key="3">
    <source>
        <dbReference type="EMBL" id="VEC00850.1"/>
    </source>
</evidence>
<dbReference type="GO" id="GO:0004175">
    <property type="term" value="F:endopeptidase activity"/>
    <property type="evidence" value="ECO:0007669"/>
    <property type="project" value="UniProtKB-ARBA"/>
</dbReference>
<keyword evidence="1" id="KW-1133">Transmembrane helix</keyword>
<sequence>MPSVPFITYSNDGGFMLKNQDRLLHLLICIGAWIGWYALSIFAAMLPGFAGLFRSGMAIPALVVCFWLPYTLIIWRHYQNHYGTLPLGKVTLSGLILPAIALIILIIIQQFTGSPEPWMQSIDRLPVLSLVLLALTATLLAPIAEEVVFRGFLLNAGEGYGKVGKNVAMLMASALFAFSHSQYQNATTFISLFIFSVILCLARVYSGSLIVPIVLHGLNNAISFSFLLLLDKPLQ</sequence>
<proteinExistence type="predicted"/>
<gene>
    <name evidence="3" type="ORF">NCTC11466_03852</name>
</gene>
<feature type="transmembrane region" description="Helical" evidence="1">
    <location>
        <begin position="186"/>
        <end position="204"/>
    </location>
</feature>
<evidence type="ECO:0000259" key="2">
    <source>
        <dbReference type="Pfam" id="PF02517"/>
    </source>
</evidence>
<organism evidence="3 4">
    <name type="scientific">Cedecea lapagei</name>
    <dbReference type="NCBI Taxonomy" id="158823"/>
    <lineage>
        <taxon>Bacteria</taxon>
        <taxon>Pseudomonadati</taxon>
        <taxon>Pseudomonadota</taxon>
        <taxon>Gammaproteobacteria</taxon>
        <taxon>Enterobacterales</taxon>
        <taxon>Enterobacteriaceae</taxon>
        <taxon>Cedecea</taxon>
    </lineage>
</organism>
<dbReference type="Proteomes" id="UP000274122">
    <property type="component" value="Chromosome"/>
</dbReference>
<dbReference type="AlphaFoldDB" id="A0A447V6P4"/>
<name>A0A447V6P4_9ENTR</name>
<dbReference type="KEGG" id="clap:NCTC11466_03852"/>
<feature type="transmembrane region" description="Helical" evidence="1">
    <location>
        <begin position="125"/>
        <end position="143"/>
    </location>
</feature>
<dbReference type="PANTHER" id="PTHR36435">
    <property type="entry name" value="SLR1288 PROTEIN"/>
    <property type="match status" value="1"/>
</dbReference>
<reference evidence="3 4" key="1">
    <citation type="submission" date="2018-12" db="EMBL/GenBank/DDBJ databases">
        <authorList>
            <consortium name="Pathogen Informatics"/>
        </authorList>
    </citation>
    <scope>NUCLEOTIDE SEQUENCE [LARGE SCALE GENOMIC DNA]</scope>
    <source>
        <strain evidence="3 4">NCTC11466</strain>
    </source>
</reference>
<keyword evidence="1" id="KW-0472">Membrane</keyword>
<protein>
    <submittedName>
        <fullName evidence="3">CAAX prenyl protease-related protein</fullName>
    </submittedName>
</protein>